<feature type="chain" id="PRO_5031539743" evidence="1">
    <location>
        <begin position="23"/>
        <end position="190"/>
    </location>
</feature>
<reference evidence="2 3" key="1">
    <citation type="submission" date="2020-08" db="EMBL/GenBank/DDBJ databases">
        <title>Genomic Encyclopedia of Type Strains, Phase IV (KMG-IV): sequencing the most valuable type-strain genomes for metagenomic binning, comparative biology and taxonomic classification.</title>
        <authorList>
            <person name="Goeker M."/>
        </authorList>
    </citation>
    <scope>NUCLEOTIDE SEQUENCE [LARGE SCALE GENOMIC DNA]</scope>
    <source>
        <strain evidence="2 3">DSM 102238</strain>
    </source>
</reference>
<protein>
    <submittedName>
        <fullName evidence="2">Uncharacterized protein</fullName>
    </submittedName>
</protein>
<accession>A0A7W6MLT7</accession>
<sequence>MMMLRTLTIAAIVALPIASVHAQDAVSQLFKSGQGGCDSGVASKLTEAIRAGINTEVKRAEAALKMPAGISGLGCLDDLFSINLDTMISLPNLQGLLKNAISNAESQICSMAQEQWAKVTEPLTAALQLPSFDRLGIPGFNGSTVQIEFTTPQSGFGSQGGAPSFYEREDLGEGTQLRDEYKRIYGGNGQ</sequence>
<dbReference type="AlphaFoldDB" id="A0A7W6MLT7"/>
<gene>
    <name evidence="2" type="ORF">GGR04_003985</name>
</gene>
<dbReference type="Proteomes" id="UP000542776">
    <property type="component" value="Unassembled WGS sequence"/>
</dbReference>
<dbReference type="RefSeq" id="WP_183201682.1">
    <property type="nucleotide sequence ID" value="NZ_JACIEK010000015.1"/>
</dbReference>
<name>A0A7W6MLT7_9HYPH</name>
<comment type="caution">
    <text evidence="2">The sequence shown here is derived from an EMBL/GenBank/DDBJ whole genome shotgun (WGS) entry which is preliminary data.</text>
</comment>
<evidence type="ECO:0000313" key="2">
    <source>
        <dbReference type="EMBL" id="MBB4000109.1"/>
    </source>
</evidence>
<keyword evidence="1" id="KW-0732">Signal</keyword>
<evidence type="ECO:0000313" key="3">
    <source>
        <dbReference type="Proteomes" id="UP000542776"/>
    </source>
</evidence>
<dbReference type="EMBL" id="JACIEK010000015">
    <property type="protein sequence ID" value="MBB4000109.1"/>
    <property type="molecule type" value="Genomic_DNA"/>
</dbReference>
<organism evidence="2 3">
    <name type="scientific">Aureimonas pseudogalii</name>
    <dbReference type="NCBI Taxonomy" id="1744844"/>
    <lineage>
        <taxon>Bacteria</taxon>
        <taxon>Pseudomonadati</taxon>
        <taxon>Pseudomonadota</taxon>
        <taxon>Alphaproteobacteria</taxon>
        <taxon>Hyphomicrobiales</taxon>
        <taxon>Aurantimonadaceae</taxon>
        <taxon>Aureimonas</taxon>
    </lineage>
</organism>
<feature type="signal peptide" evidence="1">
    <location>
        <begin position="1"/>
        <end position="22"/>
    </location>
</feature>
<keyword evidence="3" id="KW-1185">Reference proteome</keyword>
<evidence type="ECO:0000256" key="1">
    <source>
        <dbReference type="SAM" id="SignalP"/>
    </source>
</evidence>
<proteinExistence type="predicted"/>